<keyword evidence="1" id="KW-1133">Transmembrane helix</keyword>
<keyword evidence="1" id="KW-0472">Membrane</keyword>
<feature type="transmembrane region" description="Helical" evidence="1">
    <location>
        <begin position="12"/>
        <end position="30"/>
    </location>
</feature>
<keyword evidence="3" id="KW-1185">Reference proteome</keyword>
<gene>
    <name evidence="2" type="ORF">GSLYS_00016049001</name>
</gene>
<reference evidence="2 3" key="1">
    <citation type="submission" date="2024-04" db="EMBL/GenBank/DDBJ databases">
        <authorList>
            <consortium name="Genoscope - CEA"/>
            <person name="William W."/>
        </authorList>
    </citation>
    <scope>NUCLEOTIDE SEQUENCE [LARGE SCALE GENOMIC DNA]</scope>
</reference>
<name>A0AAV2I6V8_LYMST</name>
<protein>
    <submittedName>
        <fullName evidence="2">Uncharacterized protein</fullName>
    </submittedName>
</protein>
<sequence>MESTIQNKMHCLSIINCYIACSSIILFIHFESVKGQNITLFKYNQNDAKTECILGLKSGKDIVVFKALVRDYHKADYVLFEIDKSGGKFWQSIHLDFKIPFASKYETVCLVRNYAIHINIYIGAPSEFSDATVDFKSTDSSNNDTVCIVRNETIHLNIYTTAENDLKKATIDFENLCPSNNDTECIDFNEPIHVHIYIKAETEYSKAKMKGSLFILGRYVTKSDEQTFPEIYDSSHATYTLTINGMDALKNESVCFINDNGSIPFELKLESSNQPLPCVLEIMSDEGTSTKKGPNGTAFIKIERKSMKGNITIKYGSCSLSENTRIIECSWENKDAFKQVHHTLKLF</sequence>
<evidence type="ECO:0000256" key="1">
    <source>
        <dbReference type="SAM" id="Phobius"/>
    </source>
</evidence>
<dbReference type="AlphaFoldDB" id="A0AAV2I6V8"/>
<accession>A0AAV2I6V8</accession>
<comment type="caution">
    <text evidence="2">The sequence shown here is derived from an EMBL/GenBank/DDBJ whole genome shotgun (WGS) entry which is preliminary data.</text>
</comment>
<evidence type="ECO:0000313" key="3">
    <source>
        <dbReference type="Proteomes" id="UP001497497"/>
    </source>
</evidence>
<evidence type="ECO:0000313" key="2">
    <source>
        <dbReference type="EMBL" id="CAL1542455.1"/>
    </source>
</evidence>
<dbReference type="Proteomes" id="UP001497497">
    <property type="component" value="Unassembled WGS sequence"/>
</dbReference>
<dbReference type="EMBL" id="CAXITT010000487">
    <property type="protein sequence ID" value="CAL1542455.1"/>
    <property type="molecule type" value="Genomic_DNA"/>
</dbReference>
<keyword evidence="1" id="KW-0812">Transmembrane</keyword>
<proteinExistence type="predicted"/>
<organism evidence="2 3">
    <name type="scientific">Lymnaea stagnalis</name>
    <name type="common">Great pond snail</name>
    <name type="synonym">Helix stagnalis</name>
    <dbReference type="NCBI Taxonomy" id="6523"/>
    <lineage>
        <taxon>Eukaryota</taxon>
        <taxon>Metazoa</taxon>
        <taxon>Spiralia</taxon>
        <taxon>Lophotrochozoa</taxon>
        <taxon>Mollusca</taxon>
        <taxon>Gastropoda</taxon>
        <taxon>Heterobranchia</taxon>
        <taxon>Euthyneura</taxon>
        <taxon>Panpulmonata</taxon>
        <taxon>Hygrophila</taxon>
        <taxon>Lymnaeoidea</taxon>
        <taxon>Lymnaeidae</taxon>
        <taxon>Lymnaea</taxon>
    </lineage>
</organism>